<evidence type="ECO:0000256" key="1">
    <source>
        <dbReference type="SAM" id="MobiDB-lite"/>
    </source>
</evidence>
<dbReference type="EMBL" id="VCGU01000010">
    <property type="protein sequence ID" value="TRY69387.1"/>
    <property type="molecule type" value="Genomic_DNA"/>
</dbReference>
<proteinExistence type="predicted"/>
<feature type="compositionally biased region" description="Polar residues" evidence="1">
    <location>
        <begin position="70"/>
        <end position="81"/>
    </location>
</feature>
<feature type="region of interest" description="Disordered" evidence="1">
    <location>
        <begin position="68"/>
        <end position="96"/>
    </location>
</feature>
<sequence>MEEEPADSRSKSRSNSQKAQQRGPRRRDSHESRSTRDSRSRHQEEHKQYSPIDIRLPLPEFLSKLRDHSNPAQSRSFTMSPGSPMDDPTTCQNLPAPIPALVPIQATYEYPSHPTPNPDSCLIVQIPDGLKVISSINYGASDCPPHLQGGPLRFNPKNSAQSQSWCDRIQFCQAHSNQVQSHTLDLSKRLRDRSIMNRASMPLGAKSVLIVAISVDTQSLETSSFRNRCEITRLCFGFNDIIMWNDDLSRRTQAIQKFVEWIKILRSVSEQFESVRLVFENVRSACLFVDFVYFVNLFSLLSSVVSTISILPDSPTMMERLIAINRRVPPTLDFNICVIRCAMLRDILEGENQTDESQDLAIKFDHSLNSTKLWRQVINFEDIIILDVKFYSRSEECLEVVQVNVFNSEGSMLRQFSALPQTFHVKELAKEMGYLEIDGHYTCNDQPVVTLKVLLQNFVTYLNDITAKRNIVLCTYSLEAVIAPLLNNLEAKRLLGDFRWDKLGLLDLVSCTSLKSVGELISQSQSERDKDIILQALKNGWENDSDRLKSHIQPLHLMSISFGPDILFLDSHNIQQVTSSNRVMIQTEMQDCDDFKYLLKLPSIDQDWRVQSVSKVRGQSIQIVLGAKKSPPESQISSLGYLVPSFQDRITLANLRVIAHLLGPEKAHSFRTMELWNKLIPVLEVKNVVYPHLLGHQEARKTVKELSYSVNVPSKYEVLSLSLGFSNEDIHQFSISNVSNGRHLNISNQCHDVEQELGNQLGRGVPKIVIGHNVMDMLDVLPNTSQVVGVIELEWLLLPKQRQDFENQPSWGEVVGKHLGFDFPFFPAETADINFYTLEFLKNLPHVSVNDLCQNVKKYMLPRSICADLRPRASNIFLLTDSKDPEDQASTSSTITVRPLGDLRSDTSINEQPLDQSPVPIDSDSADSDEPFICLEQGSRRNLAAKGVGYLRFNLLILNLKTTVADNTSFATAMEAYLPAKNKSFLEFILPEGINNDTLTERGYTWDGSTWSLVQEGCKKLVRSESECLQKLKNFVETGFGPHQRFVLVIPCVEALNQFLMMLKRHNRLKNFFVACRGWLDVKGLIYLRVLSPRQYFVKALDLESSELFQLYEYADTSPLGHVRQVPNVIAKILKTFKDLDFYRQALPICLNVKPYNLVFVNARALRYSVDPQYESLSVIHAKNMTSGQTFQCAIEPYGVWDPNLIQDFGYKRDSDSWILEQNGKIMPCLSLLDAMINFLRFSCADSKNVKTILVCSVFKESLAHIFEIVEFMRANCIFFNEVIAIFELATYLCREKHYRFLTTEAILNHYQAKTQGGESQPSIPSSTSDLEGQSEMILKCLALQAKEDSIAIEKMIAKFAHGWNSPAWNKLLKESNILMFQDHVFPVELASSVSVKENVPKLVPCQVAQPVISFSDRVFITLSHPMTNMLVHERIEMCPDRPFDLKITCHGNPSELKKGSVIGLICRQDRFLSYERERKRNLEAISQERLQFYQSSSREDLQDADASGPIMEALEQKPDIRALNQPRPDSTKAAQETQGPKAIPVEKTRNDTLPMEFSAVATEKASSCQKELLIRENPTAIPEKDILPLSKEPLNAGENISSCIKGKPLSPLVTPEPEEKEVAATLKCNLDQDLGQVLDKFMAAKEDHQQQQQPVTESSANVLTLNELQDKFYTLFEFPSFAPLMLSYIEWCCTTGNHVDEGIGDTIITHLVGMGCDSLDTLKDIPME</sequence>
<feature type="compositionally biased region" description="Basic and acidic residues" evidence="1">
    <location>
        <begin position="1"/>
        <end position="10"/>
    </location>
</feature>
<dbReference type="Proteomes" id="UP000318571">
    <property type="component" value="Chromosome 1"/>
</dbReference>
<evidence type="ECO:0000313" key="3">
    <source>
        <dbReference type="Proteomes" id="UP000318571"/>
    </source>
</evidence>
<comment type="caution">
    <text evidence="2">The sequence shown here is derived from an EMBL/GenBank/DDBJ whole genome shotgun (WGS) entry which is preliminary data.</text>
</comment>
<feature type="compositionally biased region" description="Polar residues" evidence="1">
    <location>
        <begin position="906"/>
        <end position="915"/>
    </location>
</feature>
<feature type="compositionally biased region" description="Basic and acidic residues" evidence="1">
    <location>
        <begin position="26"/>
        <end position="48"/>
    </location>
</feature>
<feature type="region of interest" description="Disordered" evidence="1">
    <location>
        <begin position="1517"/>
        <end position="1541"/>
    </location>
</feature>
<reference evidence="2 3" key="1">
    <citation type="journal article" date="2018" name="Nat. Ecol. Evol.">
        <title>Genomic signatures of mitonuclear coevolution across populations of Tigriopus californicus.</title>
        <authorList>
            <person name="Barreto F.S."/>
            <person name="Watson E.T."/>
            <person name="Lima T.G."/>
            <person name="Willett C.S."/>
            <person name="Edmands S."/>
            <person name="Li W."/>
            <person name="Burton R.S."/>
        </authorList>
    </citation>
    <scope>NUCLEOTIDE SEQUENCE [LARGE SCALE GENOMIC DNA]</scope>
    <source>
        <strain evidence="2 3">San Diego</strain>
    </source>
</reference>
<name>A0A553NVC6_TIGCA</name>
<gene>
    <name evidence="2" type="ORF">TCAL_15146</name>
</gene>
<evidence type="ECO:0000313" key="2">
    <source>
        <dbReference type="EMBL" id="TRY69387.1"/>
    </source>
</evidence>
<keyword evidence="3" id="KW-1185">Reference proteome</keyword>
<organism evidence="2 3">
    <name type="scientific">Tigriopus californicus</name>
    <name type="common">Marine copepod</name>
    <dbReference type="NCBI Taxonomy" id="6832"/>
    <lineage>
        <taxon>Eukaryota</taxon>
        <taxon>Metazoa</taxon>
        <taxon>Ecdysozoa</taxon>
        <taxon>Arthropoda</taxon>
        <taxon>Crustacea</taxon>
        <taxon>Multicrustacea</taxon>
        <taxon>Hexanauplia</taxon>
        <taxon>Copepoda</taxon>
        <taxon>Harpacticoida</taxon>
        <taxon>Harpacticidae</taxon>
        <taxon>Tigriopus</taxon>
    </lineage>
</organism>
<accession>A0A553NVC6</accession>
<protein>
    <submittedName>
        <fullName evidence="2">Uncharacterized protein</fullName>
    </submittedName>
</protein>
<feature type="region of interest" description="Disordered" evidence="1">
    <location>
        <begin position="1"/>
        <end position="55"/>
    </location>
</feature>
<feature type="region of interest" description="Disordered" evidence="1">
    <location>
        <begin position="902"/>
        <end position="926"/>
    </location>
</feature>